<evidence type="ECO:0000256" key="2">
    <source>
        <dbReference type="PROSITE-ProRule" id="PRU00461"/>
    </source>
</evidence>
<evidence type="ECO:0000256" key="3">
    <source>
        <dbReference type="SAM" id="SignalP"/>
    </source>
</evidence>
<dbReference type="EMBL" id="UYJE01000853">
    <property type="protein sequence ID" value="VDH97062.1"/>
    <property type="molecule type" value="Genomic_DNA"/>
</dbReference>
<protein>
    <submittedName>
        <fullName evidence="4">Uncharacterized protein</fullName>
    </submittedName>
</protein>
<feature type="signal peptide" evidence="3">
    <location>
        <begin position="1"/>
        <end position="21"/>
    </location>
</feature>
<dbReference type="PANTHER" id="PTHR46513">
    <property type="entry name" value="VITELLOGENIN RECEPTOR-LIKE PROTEIN-RELATED-RELATED"/>
    <property type="match status" value="1"/>
</dbReference>
<comment type="caution">
    <text evidence="4">The sequence shown here is derived from an EMBL/GenBank/DDBJ whole genome shotgun (WGS) entry which is preliminary data.</text>
</comment>
<evidence type="ECO:0000313" key="4">
    <source>
        <dbReference type="EMBL" id="VDH97062.1"/>
    </source>
</evidence>
<dbReference type="Pfam" id="PF01436">
    <property type="entry name" value="NHL"/>
    <property type="match status" value="1"/>
</dbReference>
<dbReference type="PANTHER" id="PTHR46513:SF13">
    <property type="entry name" value="EGF-LIKE DOMAIN-CONTAINING PROTEIN"/>
    <property type="match status" value="1"/>
</dbReference>
<dbReference type="InterPro" id="IPR001258">
    <property type="entry name" value="NHL_repeat"/>
</dbReference>
<feature type="repeat" description="LDL-receptor class B" evidence="2">
    <location>
        <begin position="108"/>
        <end position="148"/>
    </location>
</feature>
<name>A0A8B6BXH6_MYTGA</name>
<evidence type="ECO:0000256" key="1">
    <source>
        <dbReference type="ARBA" id="ARBA00022737"/>
    </source>
</evidence>
<dbReference type="InterPro" id="IPR050778">
    <property type="entry name" value="Cueball_EGF_LRP_Nidogen"/>
</dbReference>
<dbReference type="InterPro" id="IPR000033">
    <property type="entry name" value="LDLR_classB_rpt"/>
</dbReference>
<reference evidence="4" key="1">
    <citation type="submission" date="2018-11" db="EMBL/GenBank/DDBJ databases">
        <authorList>
            <person name="Alioto T."/>
            <person name="Alioto T."/>
        </authorList>
    </citation>
    <scope>NUCLEOTIDE SEQUENCE</scope>
</reference>
<organism evidence="4 5">
    <name type="scientific">Mytilus galloprovincialis</name>
    <name type="common">Mediterranean mussel</name>
    <dbReference type="NCBI Taxonomy" id="29158"/>
    <lineage>
        <taxon>Eukaryota</taxon>
        <taxon>Metazoa</taxon>
        <taxon>Spiralia</taxon>
        <taxon>Lophotrochozoa</taxon>
        <taxon>Mollusca</taxon>
        <taxon>Bivalvia</taxon>
        <taxon>Autobranchia</taxon>
        <taxon>Pteriomorphia</taxon>
        <taxon>Mytilida</taxon>
        <taxon>Mytiloidea</taxon>
        <taxon>Mytilidae</taxon>
        <taxon>Mytilinae</taxon>
        <taxon>Mytilus</taxon>
    </lineage>
</organism>
<feature type="chain" id="PRO_5032404430" evidence="3">
    <location>
        <begin position="22"/>
        <end position="281"/>
    </location>
</feature>
<dbReference type="AlphaFoldDB" id="A0A8B6BXH6"/>
<keyword evidence="1" id="KW-0677">Repeat</keyword>
<accession>A0A8B6BXH6</accession>
<keyword evidence="3" id="KW-0732">Signal</keyword>
<dbReference type="PROSITE" id="PS51120">
    <property type="entry name" value="LDLRB"/>
    <property type="match status" value="1"/>
</dbReference>
<evidence type="ECO:0000313" key="5">
    <source>
        <dbReference type="Proteomes" id="UP000596742"/>
    </source>
</evidence>
<proteinExistence type="predicted"/>
<sequence length="281" mass="31923">MEVQILLCLCVLLHCQKLTSSFTGTILYSTYNAIMEFDIDTRNVTVLLEQSEYVYAMDYDYKNRFIYFPRYNTHDIVRFAYPSKNTTLQTVIQSLSGPTGIAVDPTNGHIYWTDYNTNRLSRCNLDGNNVNVLSSLNSPLVIRLDLTNRWIYIVERFLGISKSRFDVAKQQNIVNFTSARVDSMDIDTDEHRLYWINGEGDITSSKDDGSDVKTIHSTNVAANYFAIGVVGSYIYYGNAYNQLLMVSKTPGSAPTVLYNDTRRIESIFVLNSPGMSITIFS</sequence>
<dbReference type="SUPFAM" id="SSF63825">
    <property type="entry name" value="YWTD domain"/>
    <property type="match status" value="1"/>
</dbReference>
<dbReference type="InterPro" id="IPR011042">
    <property type="entry name" value="6-blade_b-propeller_TolB-like"/>
</dbReference>
<dbReference type="OrthoDB" id="6095542at2759"/>
<dbReference type="Gene3D" id="2.120.10.30">
    <property type="entry name" value="TolB, C-terminal domain"/>
    <property type="match status" value="1"/>
</dbReference>
<keyword evidence="5" id="KW-1185">Reference proteome</keyword>
<gene>
    <name evidence="4" type="ORF">MGAL_10B073457</name>
</gene>
<dbReference type="SMART" id="SM00135">
    <property type="entry name" value="LY"/>
    <property type="match status" value="2"/>
</dbReference>
<dbReference type="Proteomes" id="UP000596742">
    <property type="component" value="Unassembled WGS sequence"/>
</dbReference>